<dbReference type="RefSeq" id="WP_170159575.1">
    <property type="nucleotide sequence ID" value="NZ_QXDL01000041.1"/>
</dbReference>
<dbReference type="AlphaFoldDB" id="A0A399EQF9"/>
<dbReference type="GO" id="GO:0003700">
    <property type="term" value="F:DNA-binding transcription factor activity"/>
    <property type="evidence" value="ECO:0007669"/>
    <property type="project" value="InterPro"/>
</dbReference>
<dbReference type="PANTHER" id="PTHR43537">
    <property type="entry name" value="TRANSCRIPTIONAL REGULATOR, GNTR FAMILY"/>
    <property type="match status" value="1"/>
</dbReference>
<dbReference type="SMART" id="SM00895">
    <property type="entry name" value="FCD"/>
    <property type="match status" value="1"/>
</dbReference>
<dbReference type="Proteomes" id="UP000265715">
    <property type="component" value="Unassembled WGS sequence"/>
</dbReference>
<keyword evidence="3" id="KW-0804">Transcription</keyword>
<keyword evidence="2" id="KW-0238">DNA-binding</keyword>
<organism evidence="5 6">
    <name type="scientific">Calidithermus terrae</name>
    <dbReference type="NCBI Taxonomy" id="1408545"/>
    <lineage>
        <taxon>Bacteria</taxon>
        <taxon>Thermotogati</taxon>
        <taxon>Deinococcota</taxon>
        <taxon>Deinococci</taxon>
        <taxon>Thermales</taxon>
        <taxon>Thermaceae</taxon>
        <taxon>Calidithermus</taxon>
    </lineage>
</organism>
<dbReference type="InterPro" id="IPR000524">
    <property type="entry name" value="Tscrpt_reg_HTH_GntR"/>
</dbReference>
<dbReference type="Gene3D" id="1.20.120.530">
    <property type="entry name" value="GntR ligand-binding domain-like"/>
    <property type="match status" value="1"/>
</dbReference>
<dbReference type="InterPro" id="IPR036390">
    <property type="entry name" value="WH_DNA-bd_sf"/>
</dbReference>
<evidence type="ECO:0000256" key="3">
    <source>
        <dbReference type="ARBA" id="ARBA00023163"/>
    </source>
</evidence>
<evidence type="ECO:0000313" key="5">
    <source>
        <dbReference type="EMBL" id="RIH86887.1"/>
    </source>
</evidence>
<evidence type="ECO:0000259" key="4">
    <source>
        <dbReference type="PROSITE" id="PS50949"/>
    </source>
</evidence>
<reference evidence="5 6" key="1">
    <citation type="submission" date="2018-08" db="EMBL/GenBank/DDBJ databases">
        <title>Meiothermus terrae DSM 26712 genome sequencing project.</title>
        <authorList>
            <person name="Da Costa M.S."/>
            <person name="Albuquerque L."/>
            <person name="Raposo P."/>
            <person name="Froufe H.J.C."/>
            <person name="Barroso C.S."/>
            <person name="Egas C."/>
        </authorList>
    </citation>
    <scope>NUCLEOTIDE SEQUENCE [LARGE SCALE GENOMIC DNA]</scope>
    <source>
        <strain evidence="5 6">DSM 26712</strain>
    </source>
</reference>
<dbReference type="SUPFAM" id="SSF48008">
    <property type="entry name" value="GntR ligand-binding domain-like"/>
    <property type="match status" value="1"/>
</dbReference>
<keyword evidence="1" id="KW-0805">Transcription regulation</keyword>
<evidence type="ECO:0000313" key="6">
    <source>
        <dbReference type="Proteomes" id="UP000265715"/>
    </source>
</evidence>
<dbReference type="Pfam" id="PF00392">
    <property type="entry name" value="GntR"/>
    <property type="match status" value="1"/>
</dbReference>
<evidence type="ECO:0000256" key="2">
    <source>
        <dbReference type="ARBA" id="ARBA00023125"/>
    </source>
</evidence>
<dbReference type="Pfam" id="PF07729">
    <property type="entry name" value="FCD"/>
    <property type="match status" value="1"/>
</dbReference>
<dbReference type="InterPro" id="IPR008920">
    <property type="entry name" value="TF_FadR/GntR_C"/>
</dbReference>
<accession>A0A399EQF9</accession>
<dbReference type="PANTHER" id="PTHR43537:SF24">
    <property type="entry name" value="GLUCONATE OPERON TRANSCRIPTIONAL REPRESSOR"/>
    <property type="match status" value="1"/>
</dbReference>
<sequence>MSRAPRRADVYALLLEQILEAALPPGGRVVESRLAEELGVSRTPLREALFRLEREGFVRHDLARGFSVQPLSEQEVEEVYPMLWTLEGLALRSSGALVASVLPELERHNQALAQAAQDQARRLDALWHRTLLSRCPNQRLLGTLEGLRRTVQRYERLYMQDPSLIALSVGQHREVAGALRQGDVDKAVDKLAANWRFGMEAVLLKLRQGI</sequence>
<dbReference type="PRINTS" id="PR00035">
    <property type="entry name" value="HTHGNTR"/>
</dbReference>
<dbReference type="Gene3D" id="1.10.10.10">
    <property type="entry name" value="Winged helix-like DNA-binding domain superfamily/Winged helix DNA-binding domain"/>
    <property type="match status" value="1"/>
</dbReference>
<keyword evidence="6" id="KW-1185">Reference proteome</keyword>
<evidence type="ECO:0000256" key="1">
    <source>
        <dbReference type="ARBA" id="ARBA00023015"/>
    </source>
</evidence>
<name>A0A399EQF9_9DEIN</name>
<comment type="caution">
    <text evidence="5">The sequence shown here is derived from an EMBL/GenBank/DDBJ whole genome shotgun (WGS) entry which is preliminary data.</text>
</comment>
<dbReference type="GO" id="GO:0003677">
    <property type="term" value="F:DNA binding"/>
    <property type="evidence" value="ECO:0007669"/>
    <property type="project" value="UniProtKB-KW"/>
</dbReference>
<proteinExistence type="predicted"/>
<dbReference type="PROSITE" id="PS50949">
    <property type="entry name" value="HTH_GNTR"/>
    <property type="match status" value="1"/>
</dbReference>
<feature type="domain" description="HTH gntR-type" evidence="4">
    <location>
        <begin position="4"/>
        <end position="71"/>
    </location>
</feature>
<dbReference type="SMART" id="SM00345">
    <property type="entry name" value="HTH_GNTR"/>
    <property type="match status" value="1"/>
</dbReference>
<protein>
    <submittedName>
        <fullName evidence="5">HTH-type transcriptional repressor RspR</fullName>
    </submittedName>
</protein>
<gene>
    <name evidence="5" type="primary">rspR_2</name>
    <name evidence="5" type="ORF">Mterra_01316</name>
</gene>
<dbReference type="InterPro" id="IPR011711">
    <property type="entry name" value="GntR_C"/>
</dbReference>
<dbReference type="EMBL" id="QXDL01000041">
    <property type="protein sequence ID" value="RIH86887.1"/>
    <property type="molecule type" value="Genomic_DNA"/>
</dbReference>
<dbReference type="SUPFAM" id="SSF46785">
    <property type="entry name" value="Winged helix' DNA-binding domain"/>
    <property type="match status" value="1"/>
</dbReference>
<dbReference type="InterPro" id="IPR036388">
    <property type="entry name" value="WH-like_DNA-bd_sf"/>
</dbReference>